<name>A0ABY8N955_9GAMM</name>
<keyword evidence="1" id="KW-0812">Transmembrane</keyword>
<accession>A0ABY8N955</accession>
<evidence type="ECO:0000313" key="4">
    <source>
        <dbReference type="Proteomes" id="UP001236500"/>
    </source>
</evidence>
<feature type="transmembrane region" description="Helical" evidence="1">
    <location>
        <begin position="7"/>
        <end position="27"/>
    </location>
</feature>
<keyword evidence="1" id="KW-1133">Transmembrane helix</keyword>
<organism evidence="3 4">
    <name type="scientific">Microbulbifer bruguierae</name>
    <dbReference type="NCBI Taxonomy" id="3029061"/>
    <lineage>
        <taxon>Bacteria</taxon>
        <taxon>Pseudomonadati</taxon>
        <taxon>Pseudomonadota</taxon>
        <taxon>Gammaproteobacteria</taxon>
        <taxon>Cellvibrionales</taxon>
        <taxon>Microbulbiferaceae</taxon>
        <taxon>Microbulbifer</taxon>
    </lineage>
</organism>
<keyword evidence="1" id="KW-0472">Membrane</keyword>
<dbReference type="RefSeq" id="WP_280318237.1">
    <property type="nucleotide sequence ID" value="NZ_CP118605.1"/>
</dbReference>
<gene>
    <name evidence="3" type="ORF">PVT68_11670</name>
</gene>
<reference evidence="3 4" key="1">
    <citation type="submission" date="2023-02" db="EMBL/GenBank/DDBJ databases">
        <title>Description and genomic characterization of Microbulbifer bruguierae sp. nov., isolated from the sediment of mangrove plant Bruguiera sexangula.</title>
        <authorList>
            <person name="Long M."/>
        </authorList>
    </citation>
    <scope>NUCLEOTIDE SEQUENCE [LARGE SCALE GENOMIC DNA]</scope>
    <source>
        <strain evidence="3 4">H12</strain>
    </source>
</reference>
<keyword evidence="4" id="KW-1185">Reference proteome</keyword>
<feature type="domain" description="Putative Flp pilus-assembly TadG-like N-terminal" evidence="2">
    <location>
        <begin position="6"/>
        <end position="52"/>
    </location>
</feature>
<dbReference type="EMBL" id="CP118605">
    <property type="protein sequence ID" value="WGL15426.1"/>
    <property type="molecule type" value="Genomic_DNA"/>
</dbReference>
<protein>
    <submittedName>
        <fullName evidence="3">Tad domain-containing protein</fullName>
    </submittedName>
</protein>
<evidence type="ECO:0000313" key="3">
    <source>
        <dbReference type="EMBL" id="WGL15426.1"/>
    </source>
</evidence>
<evidence type="ECO:0000259" key="2">
    <source>
        <dbReference type="Pfam" id="PF13400"/>
    </source>
</evidence>
<proteinExistence type="predicted"/>
<dbReference type="Proteomes" id="UP001236500">
    <property type="component" value="Chromosome"/>
</dbReference>
<dbReference type="Pfam" id="PF13400">
    <property type="entry name" value="Tad"/>
    <property type="match status" value="1"/>
</dbReference>
<evidence type="ECO:0000256" key="1">
    <source>
        <dbReference type="SAM" id="Phobius"/>
    </source>
</evidence>
<dbReference type="InterPro" id="IPR028087">
    <property type="entry name" value="Tad_N"/>
</dbReference>
<sequence>MNRQRGNVIPYLVALMITILLAAQYVFNAYRITNETTRLQNTADAAAYSVANVYAQNHNFVALSNRALVANQITMAQVVTMTSWSRMLNTFAQTINDIGQFIPYVNSVTGYIENISNSVQSGIEIAAPVIAQTIGLYSFMVARQQEFATPMVTLIAQEILSEVIEANDPDVDYSAAEVSVTASTVAHLREFHGPNDCLDVSDTVRNRGNFLSSQRETVARCHQFRNVVMESRDGFSEARTYRFSFPGMPSRITLFGIPAEDVSGVPLWSRISIERAGETVLGGDTNSVNRRAPFTSWSAIDTISLHSSTRYWRLFRGTRTTRHQERVKLGVGHAYTGPENDDGHHIIHENQPAWRVNPRGSACTDLDYANTRRARNDGGFILMDVIGLNCNDLANDYSDSLNTSDNTGLQSFKNLRQEGYVEMQSPAFIYIRKSGGKIQSAAEVAGNMSDSHALDEYPGAADNAFHGAAGSAVFFRLQSDSWMRTDTLRRDRRLEFGNAYNPFWEPRLASMTTAQRIALRTAVGG</sequence>